<comment type="caution">
    <text evidence="12">The sequence shown here is derived from an EMBL/GenBank/DDBJ whole genome shotgun (WGS) entry which is preliminary data.</text>
</comment>
<evidence type="ECO:0000256" key="7">
    <source>
        <dbReference type="ARBA" id="ARBA00022795"/>
    </source>
</evidence>
<keyword evidence="9" id="KW-0472">Membrane</keyword>
<evidence type="ECO:0000256" key="8">
    <source>
        <dbReference type="ARBA" id="ARBA00022927"/>
    </source>
</evidence>
<dbReference type="STRING" id="1236970.JCM9140_167"/>
<protein>
    <recommendedName>
        <fullName evidence="3">Flagellar FliJ protein</fullName>
    </recommendedName>
</protein>
<evidence type="ECO:0000256" key="3">
    <source>
        <dbReference type="ARBA" id="ARBA00020392"/>
    </source>
</evidence>
<organism evidence="12 13">
    <name type="scientific">Halalkalibacter wakoensis JCM 9140</name>
    <dbReference type="NCBI Taxonomy" id="1236970"/>
    <lineage>
        <taxon>Bacteria</taxon>
        <taxon>Bacillati</taxon>
        <taxon>Bacillota</taxon>
        <taxon>Bacilli</taxon>
        <taxon>Bacillales</taxon>
        <taxon>Bacillaceae</taxon>
        <taxon>Halalkalibacter</taxon>
    </lineage>
</organism>
<comment type="subcellular location">
    <subcellularLocation>
        <location evidence="1">Cell membrane</location>
        <topology evidence="1">Peripheral membrane protein</topology>
        <orientation evidence="1">Cytoplasmic side</orientation>
    </subcellularLocation>
</comment>
<dbReference type="Proteomes" id="UP000018890">
    <property type="component" value="Unassembled WGS sequence"/>
</dbReference>
<dbReference type="EMBL" id="BAUT01000001">
    <property type="protein sequence ID" value="GAE24254.1"/>
    <property type="molecule type" value="Genomic_DNA"/>
</dbReference>
<keyword evidence="5" id="KW-1003">Cell membrane</keyword>
<evidence type="ECO:0000256" key="10">
    <source>
        <dbReference type="ARBA" id="ARBA00023225"/>
    </source>
</evidence>
<sequence>MSFQFTLQKVMQVREREKNQGQAEYQKAIDQFEKVATKLYELLKKKESLEERARKQISVGTSIYELQQNQNEMMRLQQEIQLHQRETQRARDKMSMKEQDFLQKAIECKKYEKMKQLKENEFIEEEKRKEAVQMDEISIQLFAKR</sequence>
<dbReference type="GO" id="GO:0071973">
    <property type="term" value="P:bacterial-type flagellum-dependent cell motility"/>
    <property type="evidence" value="ECO:0007669"/>
    <property type="project" value="InterPro"/>
</dbReference>
<keyword evidence="8" id="KW-0653">Protein transport</keyword>
<keyword evidence="10" id="KW-1006">Bacterial flagellum protein export</keyword>
<dbReference type="GO" id="GO:0009288">
    <property type="term" value="C:bacterial-type flagellum"/>
    <property type="evidence" value="ECO:0007669"/>
    <property type="project" value="InterPro"/>
</dbReference>
<keyword evidence="12" id="KW-0969">Cilium</keyword>
<dbReference type="AlphaFoldDB" id="W4PYQ0"/>
<evidence type="ECO:0000313" key="12">
    <source>
        <dbReference type="EMBL" id="GAE24254.1"/>
    </source>
</evidence>
<reference evidence="12" key="1">
    <citation type="journal article" date="2014" name="Genome Announc.">
        <title>Draft Genome Sequences of Three Alkaliphilic Bacillus Strains, Bacillus wakoensis JCM 9140T, Bacillus akibai JCM 9157T, and Bacillus hemicellulosilyticus JCM 9152T.</title>
        <authorList>
            <person name="Yuki M."/>
            <person name="Oshima K."/>
            <person name="Suda W."/>
            <person name="Oshida Y."/>
            <person name="Kitamura K."/>
            <person name="Iida T."/>
            <person name="Hattori M."/>
            <person name="Ohkuma M."/>
        </authorList>
    </citation>
    <scope>NUCLEOTIDE SEQUENCE [LARGE SCALE GENOMIC DNA]</scope>
    <source>
        <strain evidence="12">JCM 9140</strain>
    </source>
</reference>
<dbReference type="Pfam" id="PF02050">
    <property type="entry name" value="FliJ"/>
    <property type="match status" value="1"/>
</dbReference>
<keyword evidence="6" id="KW-0145">Chemotaxis</keyword>
<dbReference type="NCBIfam" id="TIGR02473">
    <property type="entry name" value="flagell_FliJ"/>
    <property type="match status" value="1"/>
</dbReference>
<evidence type="ECO:0000256" key="5">
    <source>
        <dbReference type="ARBA" id="ARBA00022475"/>
    </source>
</evidence>
<dbReference type="OrthoDB" id="2968361at2"/>
<evidence type="ECO:0000256" key="4">
    <source>
        <dbReference type="ARBA" id="ARBA00022448"/>
    </source>
</evidence>
<comment type="similarity">
    <text evidence="2">Belongs to the FliJ family.</text>
</comment>
<evidence type="ECO:0000256" key="1">
    <source>
        <dbReference type="ARBA" id="ARBA00004413"/>
    </source>
</evidence>
<keyword evidence="12" id="KW-0282">Flagellum</keyword>
<dbReference type="InterPro" id="IPR053716">
    <property type="entry name" value="Flag_assembly_chemotaxis_eff"/>
</dbReference>
<dbReference type="GO" id="GO:0015031">
    <property type="term" value="P:protein transport"/>
    <property type="evidence" value="ECO:0007669"/>
    <property type="project" value="UniProtKB-KW"/>
</dbReference>
<keyword evidence="11" id="KW-0175">Coiled coil</keyword>
<gene>
    <name evidence="12" type="ORF">JCM9140_167</name>
</gene>
<evidence type="ECO:0000256" key="2">
    <source>
        <dbReference type="ARBA" id="ARBA00010004"/>
    </source>
</evidence>
<dbReference type="InterPro" id="IPR012823">
    <property type="entry name" value="Flagell_FliJ"/>
</dbReference>
<name>W4PYQ0_9BACI</name>
<keyword evidence="7" id="KW-1005">Bacterial flagellum biogenesis</keyword>
<evidence type="ECO:0000256" key="6">
    <source>
        <dbReference type="ARBA" id="ARBA00022500"/>
    </source>
</evidence>
<proteinExistence type="inferred from homology"/>
<evidence type="ECO:0000313" key="13">
    <source>
        <dbReference type="Proteomes" id="UP000018890"/>
    </source>
</evidence>
<dbReference type="GO" id="GO:0006935">
    <property type="term" value="P:chemotaxis"/>
    <property type="evidence" value="ECO:0007669"/>
    <property type="project" value="UniProtKB-KW"/>
</dbReference>
<feature type="coiled-coil region" evidence="11">
    <location>
        <begin position="66"/>
        <end position="128"/>
    </location>
</feature>
<keyword evidence="13" id="KW-1185">Reference proteome</keyword>
<evidence type="ECO:0000256" key="9">
    <source>
        <dbReference type="ARBA" id="ARBA00023136"/>
    </source>
</evidence>
<dbReference type="GO" id="GO:0005886">
    <property type="term" value="C:plasma membrane"/>
    <property type="evidence" value="ECO:0007669"/>
    <property type="project" value="UniProtKB-SubCell"/>
</dbReference>
<keyword evidence="4" id="KW-0813">Transport</keyword>
<accession>W4PYQ0</accession>
<dbReference type="Gene3D" id="1.10.287.1700">
    <property type="match status" value="1"/>
</dbReference>
<keyword evidence="12" id="KW-0966">Cell projection</keyword>
<dbReference type="RefSeq" id="WP_034740951.1">
    <property type="nucleotide sequence ID" value="NZ_BAUT01000001.1"/>
</dbReference>
<dbReference type="GO" id="GO:0044781">
    <property type="term" value="P:bacterial-type flagellum organization"/>
    <property type="evidence" value="ECO:0007669"/>
    <property type="project" value="UniProtKB-KW"/>
</dbReference>
<evidence type="ECO:0000256" key="11">
    <source>
        <dbReference type="SAM" id="Coils"/>
    </source>
</evidence>